<organism evidence="2 3">
    <name type="scientific">Scophthalmus maximus</name>
    <name type="common">Turbot</name>
    <name type="synonym">Psetta maxima</name>
    <dbReference type="NCBI Taxonomy" id="52904"/>
    <lineage>
        <taxon>Eukaryota</taxon>
        <taxon>Metazoa</taxon>
        <taxon>Chordata</taxon>
        <taxon>Craniata</taxon>
        <taxon>Vertebrata</taxon>
        <taxon>Euteleostomi</taxon>
        <taxon>Actinopterygii</taxon>
        <taxon>Neopterygii</taxon>
        <taxon>Teleostei</taxon>
        <taxon>Neoteleostei</taxon>
        <taxon>Acanthomorphata</taxon>
        <taxon>Carangaria</taxon>
        <taxon>Pleuronectiformes</taxon>
        <taxon>Pleuronectoidei</taxon>
        <taxon>Scophthalmidae</taxon>
        <taxon>Scophthalmus</taxon>
    </lineage>
</organism>
<dbReference type="EMBL" id="CP026255">
    <property type="protein sequence ID" value="AWP12502.1"/>
    <property type="molecule type" value="Genomic_DNA"/>
</dbReference>
<accession>A0A2U9CCA2</accession>
<reference evidence="2 3" key="1">
    <citation type="submission" date="2017-12" db="EMBL/GenBank/DDBJ databases">
        <title>Integrating genomic resources of turbot (Scophthalmus maximus) in depth evaluation of genetic and physical mapping variation across individuals.</title>
        <authorList>
            <person name="Martinez P."/>
        </authorList>
    </citation>
    <scope>NUCLEOTIDE SEQUENCE [LARGE SCALE GENOMIC DNA]</scope>
</reference>
<protein>
    <submittedName>
        <fullName evidence="2">Uncharacterized protein</fullName>
    </submittedName>
</protein>
<evidence type="ECO:0000313" key="2">
    <source>
        <dbReference type="EMBL" id="AWP12502.1"/>
    </source>
</evidence>
<dbReference type="Proteomes" id="UP000246464">
    <property type="component" value="Chromosome 13"/>
</dbReference>
<evidence type="ECO:0000256" key="1">
    <source>
        <dbReference type="SAM" id="MobiDB-lite"/>
    </source>
</evidence>
<evidence type="ECO:0000313" key="3">
    <source>
        <dbReference type="Proteomes" id="UP000246464"/>
    </source>
</evidence>
<name>A0A2U9CCA2_SCOMX</name>
<feature type="region of interest" description="Disordered" evidence="1">
    <location>
        <begin position="1"/>
        <end position="107"/>
    </location>
</feature>
<proteinExistence type="predicted"/>
<keyword evidence="3" id="KW-1185">Reference proteome</keyword>
<sequence>MQLFLPPLSGQFDKSRCRAAPPGAHLKYPTERRVERVSGEPREGRPSQCVDGKGTVGVGEEEDTDNGVGGGRMKQRARGEGRDASRSLSAACDRHRPATTGHNSSSD</sequence>
<dbReference type="AlphaFoldDB" id="A0A2U9CCA2"/>
<feature type="compositionally biased region" description="Basic and acidic residues" evidence="1">
    <location>
        <begin position="28"/>
        <end position="45"/>
    </location>
</feature>
<gene>
    <name evidence="2" type="ORF">SMAX5B_019104</name>
</gene>